<protein>
    <submittedName>
        <fullName evidence="7">Diacylglycerol kinase</fullName>
    </submittedName>
</protein>
<keyword evidence="3 7" id="KW-0418">Kinase</keyword>
<dbReference type="Pfam" id="PF00781">
    <property type="entry name" value="DAGK_cat"/>
    <property type="match status" value="1"/>
</dbReference>
<proteinExistence type="predicted"/>
<keyword evidence="4" id="KW-0067">ATP-binding</keyword>
<keyword evidence="1" id="KW-0808">Transferase</keyword>
<keyword evidence="2" id="KW-0547">Nucleotide-binding</keyword>
<dbReference type="SMART" id="SM00046">
    <property type="entry name" value="DAGKc"/>
    <property type="match status" value="1"/>
</dbReference>
<dbReference type="PROSITE" id="PS50146">
    <property type="entry name" value="DAGK"/>
    <property type="match status" value="1"/>
</dbReference>
<dbReference type="GO" id="GO:0005524">
    <property type="term" value="F:ATP binding"/>
    <property type="evidence" value="ECO:0007669"/>
    <property type="project" value="UniProtKB-KW"/>
</dbReference>
<dbReference type="SUPFAM" id="SSF111331">
    <property type="entry name" value="NAD kinase/diacylglycerol kinase-like"/>
    <property type="match status" value="1"/>
</dbReference>
<dbReference type="InterPro" id="IPR001206">
    <property type="entry name" value="Diacylglycerol_kinase_cat_dom"/>
</dbReference>
<feature type="domain" description="DAGKc" evidence="6">
    <location>
        <begin position="1"/>
        <end position="143"/>
    </location>
</feature>
<comment type="caution">
    <text evidence="7">The sequence shown here is derived from an EMBL/GenBank/DDBJ whole genome shotgun (WGS) entry which is preliminary data.</text>
</comment>
<name>A0A506UQJ5_9PROT</name>
<dbReference type="Gene3D" id="2.60.200.40">
    <property type="match status" value="1"/>
</dbReference>
<keyword evidence="8" id="KW-1185">Reference proteome</keyword>
<reference evidence="7 8" key="1">
    <citation type="submission" date="2019-03" db="EMBL/GenBank/DDBJ databases">
        <title>The complete genome sequence of Neokomagataea sp. Jb2 NBRC113641.</title>
        <authorList>
            <person name="Chua K.-O."/>
            <person name="Chan K.-G."/>
            <person name="See-Too W.-S."/>
        </authorList>
    </citation>
    <scope>NUCLEOTIDE SEQUENCE [LARGE SCALE GENOMIC DNA]</scope>
    <source>
        <strain evidence="7 8">Jb2</strain>
    </source>
</reference>
<feature type="region of interest" description="Disordered" evidence="5">
    <location>
        <begin position="284"/>
        <end position="329"/>
    </location>
</feature>
<evidence type="ECO:0000259" key="6">
    <source>
        <dbReference type="PROSITE" id="PS50146"/>
    </source>
</evidence>
<dbReference type="Gene3D" id="3.40.50.10330">
    <property type="entry name" value="Probable inorganic polyphosphate/atp-NAD kinase, domain 1"/>
    <property type="match status" value="1"/>
</dbReference>
<dbReference type="InterPro" id="IPR045540">
    <property type="entry name" value="YegS/DAGK_C"/>
</dbReference>
<organism evidence="7 8">
    <name type="scientific">Oecophyllibacter saccharovorans</name>
    <dbReference type="NCBI Taxonomy" id="2558360"/>
    <lineage>
        <taxon>Bacteria</taxon>
        <taxon>Pseudomonadati</taxon>
        <taxon>Pseudomonadota</taxon>
        <taxon>Alphaproteobacteria</taxon>
        <taxon>Acetobacterales</taxon>
        <taxon>Acetobacteraceae</taxon>
        <taxon>Oecophyllibacter</taxon>
    </lineage>
</organism>
<evidence type="ECO:0000256" key="3">
    <source>
        <dbReference type="ARBA" id="ARBA00022777"/>
    </source>
</evidence>
<dbReference type="EMBL" id="SORZ01000001">
    <property type="protein sequence ID" value="TPW35596.1"/>
    <property type="molecule type" value="Genomic_DNA"/>
</dbReference>
<evidence type="ECO:0000256" key="5">
    <source>
        <dbReference type="SAM" id="MobiDB-lite"/>
    </source>
</evidence>
<dbReference type="InterPro" id="IPR017438">
    <property type="entry name" value="ATP-NAD_kinase_N"/>
</dbReference>
<dbReference type="AlphaFoldDB" id="A0A506UQJ5"/>
<dbReference type="InterPro" id="IPR050187">
    <property type="entry name" value="Lipid_Phosphate_FormReg"/>
</dbReference>
<dbReference type="GO" id="GO:0016301">
    <property type="term" value="F:kinase activity"/>
    <property type="evidence" value="ECO:0007669"/>
    <property type="project" value="UniProtKB-KW"/>
</dbReference>
<dbReference type="GO" id="GO:0005886">
    <property type="term" value="C:plasma membrane"/>
    <property type="evidence" value="ECO:0007669"/>
    <property type="project" value="TreeGrafter"/>
</dbReference>
<evidence type="ECO:0000313" key="8">
    <source>
        <dbReference type="Proteomes" id="UP000315037"/>
    </source>
</evidence>
<feature type="compositionally biased region" description="Polar residues" evidence="5">
    <location>
        <begin position="293"/>
        <end position="306"/>
    </location>
</feature>
<dbReference type="Pfam" id="PF19279">
    <property type="entry name" value="YegS_C"/>
    <property type="match status" value="1"/>
</dbReference>
<sequence>MTERFLILLNPRAGRRRKGRLERFLAALRQTGASVELRMTEHAGHATALTYQALCSGKYGCIVAAGGDGTVAEVARGFVLAGTHPPTRKVRLGIWPLGTANVYARELHVPFTPQANARLLISGQRVNVWPGLIQYCQETGSWKAPPYSPLKQTEIFLQMVGAGFDAHCVHNVSTVLKARWGALAYLISASSSWKQFSFRPFGVVCDGQSYRATSAIVTKGGLYGGPFRLVTGQTPQSRKFTVLLLQGERRDILRLVFSLLRGDGCPAGVEKILAEEIVFPQPGVPLQSDGDSRNFTPCRITNTPSALSVAAPEARPRRRRDAKPHLQQG</sequence>
<accession>A0A506UQJ5</accession>
<dbReference type="PANTHER" id="PTHR12358:SF106">
    <property type="entry name" value="LIPID KINASE YEGS"/>
    <property type="match status" value="1"/>
</dbReference>
<dbReference type="RefSeq" id="WP_165600088.1">
    <property type="nucleotide sequence ID" value="NZ_SORZ01000001.1"/>
</dbReference>
<dbReference type="PANTHER" id="PTHR12358">
    <property type="entry name" value="SPHINGOSINE KINASE"/>
    <property type="match status" value="1"/>
</dbReference>
<evidence type="ECO:0000256" key="1">
    <source>
        <dbReference type="ARBA" id="ARBA00022679"/>
    </source>
</evidence>
<dbReference type="Proteomes" id="UP000315037">
    <property type="component" value="Unassembled WGS sequence"/>
</dbReference>
<evidence type="ECO:0000256" key="2">
    <source>
        <dbReference type="ARBA" id="ARBA00022741"/>
    </source>
</evidence>
<dbReference type="InterPro" id="IPR016064">
    <property type="entry name" value="NAD/diacylglycerol_kinase_sf"/>
</dbReference>
<gene>
    <name evidence="7" type="ORF">E3202_01065</name>
</gene>
<evidence type="ECO:0000256" key="4">
    <source>
        <dbReference type="ARBA" id="ARBA00022840"/>
    </source>
</evidence>
<evidence type="ECO:0000313" key="7">
    <source>
        <dbReference type="EMBL" id="TPW35596.1"/>
    </source>
</evidence>